<accession>A0A392PYM0</accession>
<dbReference type="EMBL" id="LXQA010101794">
    <property type="protein sequence ID" value="MCI16639.1"/>
    <property type="molecule type" value="Genomic_DNA"/>
</dbReference>
<feature type="region of interest" description="Disordered" evidence="1">
    <location>
        <begin position="1"/>
        <end position="21"/>
    </location>
</feature>
<sequence>KPPVFVGGTEVIGGSETGAAC</sequence>
<dbReference type="AlphaFoldDB" id="A0A392PYM0"/>
<evidence type="ECO:0000313" key="3">
    <source>
        <dbReference type="Proteomes" id="UP000265520"/>
    </source>
</evidence>
<proteinExistence type="predicted"/>
<name>A0A392PYM0_9FABA</name>
<organism evidence="2 3">
    <name type="scientific">Trifolium medium</name>
    <dbReference type="NCBI Taxonomy" id="97028"/>
    <lineage>
        <taxon>Eukaryota</taxon>
        <taxon>Viridiplantae</taxon>
        <taxon>Streptophyta</taxon>
        <taxon>Embryophyta</taxon>
        <taxon>Tracheophyta</taxon>
        <taxon>Spermatophyta</taxon>
        <taxon>Magnoliopsida</taxon>
        <taxon>eudicotyledons</taxon>
        <taxon>Gunneridae</taxon>
        <taxon>Pentapetalae</taxon>
        <taxon>rosids</taxon>
        <taxon>fabids</taxon>
        <taxon>Fabales</taxon>
        <taxon>Fabaceae</taxon>
        <taxon>Papilionoideae</taxon>
        <taxon>50 kb inversion clade</taxon>
        <taxon>NPAAA clade</taxon>
        <taxon>Hologalegina</taxon>
        <taxon>IRL clade</taxon>
        <taxon>Trifolieae</taxon>
        <taxon>Trifolium</taxon>
    </lineage>
</organism>
<comment type="caution">
    <text evidence="2">The sequence shown here is derived from an EMBL/GenBank/DDBJ whole genome shotgun (WGS) entry which is preliminary data.</text>
</comment>
<dbReference type="Proteomes" id="UP000265520">
    <property type="component" value="Unassembled WGS sequence"/>
</dbReference>
<evidence type="ECO:0000313" key="2">
    <source>
        <dbReference type="EMBL" id="MCI16639.1"/>
    </source>
</evidence>
<evidence type="ECO:0000256" key="1">
    <source>
        <dbReference type="SAM" id="MobiDB-lite"/>
    </source>
</evidence>
<reference evidence="2 3" key="1">
    <citation type="journal article" date="2018" name="Front. Plant Sci.">
        <title>Red Clover (Trifolium pratense) and Zigzag Clover (T. medium) - A Picture of Genomic Similarities and Differences.</title>
        <authorList>
            <person name="Dluhosova J."/>
            <person name="Istvanek J."/>
            <person name="Nedelnik J."/>
            <person name="Repkova J."/>
        </authorList>
    </citation>
    <scope>NUCLEOTIDE SEQUENCE [LARGE SCALE GENOMIC DNA]</scope>
    <source>
        <strain evidence="3">cv. 10/8</strain>
        <tissue evidence="2">Leaf</tissue>
    </source>
</reference>
<keyword evidence="3" id="KW-1185">Reference proteome</keyword>
<feature type="non-terminal residue" evidence="2">
    <location>
        <position position="1"/>
    </location>
</feature>
<protein>
    <submittedName>
        <fullName evidence="2">Uncharacterized protein</fullName>
    </submittedName>
</protein>